<keyword evidence="3" id="KW-1185">Reference proteome</keyword>
<comment type="caution">
    <text evidence="2">The sequence shown here is derived from an EMBL/GenBank/DDBJ whole genome shotgun (WGS) entry which is preliminary data.</text>
</comment>
<protein>
    <submittedName>
        <fullName evidence="2">Uncharacterized protein</fullName>
    </submittedName>
</protein>
<evidence type="ECO:0000313" key="2">
    <source>
        <dbReference type="EMBL" id="KAG1524394.1"/>
    </source>
</evidence>
<evidence type="ECO:0000313" key="3">
    <source>
        <dbReference type="Proteomes" id="UP000740926"/>
    </source>
</evidence>
<gene>
    <name evidence="2" type="ORF">G6F50_018533</name>
</gene>
<name>A0A9P6XMH1_9FUNG</name>
<organism evidence="2 3">
    <name type="scientific">Rhizopus delemar</name>
    <dbReference type="NCBI Taxonomy" id="936053"/>
    <lineage>
        <taxon>Eukaryota</taxon>
        <taxon>Fungi</taxon>
        <taxon>Fungi incertae sedis</taxon>
        <taxon>Mucoromycota</taxon>
        <taxon>Mucoromycotina</taxon>
        <taxon>Mucoromycetes</taxon>
        <taxon>Mucorales</taxon>
        <taxon>Mucorineae</taxon>
        <taxon>Rhizopodaceae</taxon>
        <taxon>Rhizopus</taxon>
    </lineage>
</organism>
<reference evidence="2 3" key="1">
    <citation type="journal article" date="2020" name="Microb. Genom.">
        <title>Genetic diversity of clinical and environmental Mucorales isolates obtained from an investigation of mucormycosis cases among solid organ transplant recipients.</title>
        <authorList>
            <person name="Nguyen M.H."/>
            <person name="Kaul D."/>
            <person name="Muto C."/>
            <person name="Cheng S.J."/>
            <person name="Richter R.A."/>
            <person name="Bruno V.M."/>
            <person name="Liu G."/>
            <person name="Beyhan S."/>
            <person name="Sundermann A.J."/>
            <person name="Mounaud S."/>
            <person name="Pasculle A.W."/>
            <person name="Nierman W.C."/>
            <person name="Driscoll E."/>
            <person name="Cumbie R."/>
            <person name="Clancy C.J."/>
            <person name="Dupont C.L."/>
        </authorList>
    </citation>
    <scope>NUCLEOTIDE SEQUENCE [LARGE SCALE GENOMIC DNA]</scope>
    <source>
        <strain evidence="2 3">GL24</strain>
    </source>
</reference>
<dbReference type="AlphaFoldDB" id="A0A9P6XMH1"/>
<dbReference type="EMBL" id="JAANIU010019514">
    <property type="protein sequence ID" value="KAG1524394.1"/>
    <property type="molecule type" value="Genomic_DNA"/>
</dbReference>
<proteinExistence type="predicted"/>
<sequence>MPATPASAGSDRPHSKPAPRWSLPVHVPSRKTPSGSCGQSCHRHKPPSLRSEGLARRAEWCRHPDQARADR</sequence>
<dbReference type="Proteomes" id="UP000740926">
    <property type="component" value="Unassembled WGS sequence"/>
</dbReference>
<evidence type="ECO:0000256" key="1">
    <source>
        <dbReference type="SAM" id="MobiDB-lite"/>
    </source>
</evidence>
<accession>A0A9P6XMH1</accession>
<feature type="region of interest" description="Disordered" evidence="1">
    <location>
        <begin position="1"/>
        <end position="53"/>
    </location>
</feature>